<evidence type="ECO:0000256" key="4">
    <source>
        <dbReference type="ARBA" id="ARBA00022984"/>
    </source>
</evidence>
<keyword evidence="2" id="KW-0808">Transferase</keyword>
<dbReference type="InterPro" id="IPR003447">
    <property type="entry name" value="FEMABX"/>
</dbReference>
<gene>
    <name evidence="7" type="ORF">PbJCM13498_31310</name>
</gene>
<proteinExistence type="inferred from homology"/>
<comment type="similarity">
    <text evidence="1">Belongs to the FemABX family.</text>
</comment>
<dbReference type="InterPro" id="IPR016181">
    <property type="entry name" value="Acyl_CoA_acyltransferase"/>
</dbReference>
<dbReference type="GO" id="GO:0009252">
    <property type="term" value="P:peptidoglycan biosynthetic process"/>
    <property type="evidence" value="ECO:0007669"/>
    <property type="project" value="UniProtKB-KW"/>
</dbReference>
<sequence>MHIDIEPKYTEQIKPAAVPQQTAFWAKVKENQGYETRAFDIKVPHADIKINESASNLAKSVTDDLLVVMQQVGADHQVAYIPYGPLLNPDEDFRGLYLEELSESIRPFLPSNTILIRYDLIWESPWAEDENRFNDRDDWLGPPEPHYQEMRVNFNTQNWNLRKAPSDLLPSHTIFLDLSHNHDTLLQRMKPKTRYNIRLSKRKGVEVKEVSFDNLPVWYELYKQTAIRNGIVLDDINYFRTVLETQASNTASPADVHMLLADSEGIPLAGMFLVVTGKRATYLYGASSSHNRNKMATYALQWEAIKIARQKGCTEYDMFGVSPTPEPSHPMYGLYRFKTGFGGELYHRMGCWDYPLNEEQYKLFMMAERNSQGYHIR</sequence>
<evidence type="ECO:0000256" key="6">
    <source>
        <dbReference type="ARBA" id="ARBA00023316"/>
    </source>
</evidence>
<reference evidence="7 8" key="1">
    <citation type="submission" date="2019-10" db="EMBL/GenBank/DDBJ databases">
        <title>Prolixibacter strains distinguished by the presence of nitrate reductase genes were adept at nitrate-dependent anaerobic corrosion of metallic iron and carbon steel.</title>
        <authorList>
            <person name="Iino T."/>
            <person name="Shono N."/>
            <person name="Ito K."/>
            <person name="Nakamura R."/>
            <person name="Sueoka K."/>
            <person name="Harayama S."/>
            <person name="Ohkuma M."/>
        </authorList>
    </citation>
    <scope>NUCLEOTIDE SEQUENCE [LARGE SCALE GENOMIC DNA]</scope>
    <source>
        <strain evidence="7 8">JCM 13498</strain>
    </source>
</reference>
<dbReference type="GO" id="GO:0008360">
    <property type="term" value="P:regulation of cell shape"/>
    <property type="evidence" value="ECO:0007669"/>
    <property type="project" value="UniProtKB-KW"/>
</dbReference>
<dbReference type="RefSeq" id="WP_025865315.1">
    <property type="nucleotide sequence ID" value="NZ_BLAX01000001.1"/>
</dbReference>
<evidence type="ECO:0000313" key="8">
    <source>
        <dbReference type="Proteomes" id="UP000391834"/>
    </source>
</evidence>
<evidence type="ECO:0000256" key="1">
    <source>
        <dbReference type="ARBA" id="ARBA00009943"/>
    </source>
</evidence>
<organism evidence="7 8">
    <name type="scientific">Prolixibacter bellariivorans</name>
    <dbReference type="NCBI Taxonomy" id="314319"/>
    <lineage>
        <taxon>Bacteria</taxon>
        <taxon>Pseudomonadati</taxon>
        <taxon>Bacteroidota</taxon>
        <taxon>Bacteroidia</taxon>
        <taxon>Marinilabiliales</taxon>
        <taxon>Prolixibacteraceae</taxon>
        <taxon>Prolixibacter</taxon>
    </lineage>
</organism>
<evidence type="ECO:0000256" key="2">
    <source>
        <dbReference type="ARBA" id="ARBA00022679"/>
    </source>
</evidence>
<keyword evidence="5" id="KW-0012">Acyltransferase</keyword>
<keyword evidence="4" id="KW-0573">Peptidoglycan synthesis</keyword>
<accession>A0A5M4B2X3</accession>
<dbReference type="OrthoDB" id="9785911at2"/>
<evidence type="ECO:0000256" key="5">
    <source>
        <dbReference type="ARBA" id="ARBA00023315"/>
    </source>
</evidence>
<keyword evidence="6" id="KW-0961">Cell wall biogenesis/degradation</keyword>
<comment type="caution">
    <text evidence="7">The sequence shown here is derived from an EMBL/GenBank/DDBJ whole genome shotgun (WGS) entry which is preliminary data.</text>
</comment>
<dbReference type="PANTHER" id="PTHR36174:SF1">
    <property type="entry name" value="LIPID II:GLYCINE GLYCYLTRANSFERASE"/>
    <property type="match status" value="1"/>
</dbReference>
<dbReference type="Gene3D" id="3.40.630.30">
    <property type="match status" value="1"/>
</dbReference>
<dbReference type="GO" id="GO:0016755">
    <property type="term" value="F:aminoacyltransferase activity"/>
    <property type="evidence" value="ECO:0007669"/>
    <property type="project" value="InterPro"/>
</dbReference>
<protein>
    <submittedName>
        <fullName evidence="7">Peptidoglycan bridge formation protein FemAB</fullName>
    </submittedName>
</protein>
<keyword evidence="3" id="KW-0133">Cell shape</keyword>
<dbReference type="PANTHER" id="PTHR36174">
    <property type="entry name" value="LIPID II:GLYCINE GLYCYLTRANSFERASE"/>
    <property type="match status" value="1"/>
</dbReference>
<dbReference type="GO" id="GO:0071555">
    <property type="term" value="P:cell wall organization"/>
    <property type="evidence" value="ECO:0007669"/>
    <property type="project" value="UniProtKB-KW"/>
</dbReference>
<dbReference type="EMBL" id="BLAX01000001">
    <property type="protein sequence ID" value="GET34268.1"/>
    <property type="molecule type" value="Genomic_DNA"/>
</dbReference>
<evidence type="ECO:0000313" key="7">
    <source>
        <dbReference type="EMBL" id="GET34268.1"/>
    </source>
</evidence>
<dbReference type="AlphaFoldDB" id="A0A5M4B2X3"/>
<dbReference type="InterPro" id="IPR050644">
    <property type="entry name" value="PG_Glycine_Bridge_Synth"/>
</dbReference>
<dbReference type="SUPFAM" id="SSF55729">
    <property type="entry name" value="Acyl-CoA N-acyltransferases (Nat)"/>
    <property type="match status" value="1"/>
</dbReference>
<name>A0A5M4B2X3_9BACT</name>
<evidence type="ECO:0000256" key="3">
    <source>
        <dbReference type="ARBA" id="ARBA00022960"/>
    </source>
</evidence>
<dbReference type="Pfam" id="PF02388">
    <property type="entry name" value="FemAB"/>
    <property type="match status" value="2"/>
</dbReference>
<dbReference type="Proteomes" id="UP000391834">
    <property type="component" value="Unassembled WGS sequence"/>
</dbReference>
<dbReference type="PROSITE" id="PS51191">
    <property type="entry name" value="FEMABX"/>
    <property type="match status" value="1"/>
</dbReference>
<keyword evidence="8" id="KW-1185">Reference proteome</keyword>